<geneLocation type="plasmid" evidence="1">
    <name>pTi_Tun183</name>
</geneLocation>
<dbReference type="AlphaFoldDB" id="A0A2Z2Q1D6"/>
<dbReference type="RefSeq" id="WP_128287335.1">
    <property type="nucleotide sequence ID" value="NZ_CP029048.1"/>
</dbReference>
<evidence type="ECO:0000313" key="1">
    <source>
        <dbReference type="EMBL" id="ASK48844.1"/>
    </source>
</evidence>
<accession>A0A2Z2Q1D6</accession>
<organism evidence="1">
    <name type="scientific">Agrobacterium tumefaciens</name>
    <dbReference type="NCBI Taxonomy" id="358"/>
    <lineage>
        <taxon>Bacteria</taxon>
        <taxon>Pseudomonadati</taxon>
        <taxon>Pseudomonadota</taxon>
        <taxon>Alphaproteobacteria</taxon>
        <taxon>Hyphomicrobiales</taxon>
        <taxon>Rhizobiaceae</taxon>
        <taxon>Rhizobium/Agrobacterium group</taxon>
        <taxon>Agrobacterium</taxon>
        <taxon>Agrobacterium tumefaciens complex</taxon>
    </lineage>
</organism>
<sequence>MNHSDILGRSIADPIVGSYLADHEKLDPIDFRTNAEIGFFGGFDSGFGLQVESLSAYSAEFEEVRSRHLPDDEERIVSRLSFTGLDAIRAVQRSYMSALPFGLTFGDSSDVVAEKLGAGPFREGKSSSLPEYSAERFDHAHAVGNMVVIVKYDANLRLMAVYLMHADRTMLKAKRRKASLPKQKIVPDNIDKVEALRAHIPTQRWRASMAEGDELFNETDIATAETALNAFLDRVKAATSERDAQAIQTAVKDIVLAINEINARSGMIETLERDELGVLIDAVVRASGFSLPDDEDITAEWRGGEREPMAVGGGGDTVETLAGSRCDKIAIRQTVFDRLR</sequence>
<proteinExistence type="predicted"/>
<keyword evidence="1" id="KW-0614">Plasmid</keyword>
<reference evidence="1" key="1">
    <citation type="submission" date="2016-10" db="EMBL/GenBank/DDBJ databases">
        <title>Agrobacterium Ti plasmids: Classification based on T-DNA and Vir regions organization.</title>
        <authorList>
            <person name="Nabi N."/>
            <person name="Vial L."/>
            <person name="Ben Hafsa A."/>
            <person name="Chapulliot D."/>
            <person name="Berard A."/>
            <person name="Chauveau A."/>
            <person name="Le Paslier M.-C."/>
            <person name="Harzallah Skhiri F."/>
            <person name="Brunel D."/>
            <person name="Nesme X."/>
            <person name="Chaouachi M."/>
        </authorList>
    </citation>
    <scope>NUCLEOTIDE SEQUENCE</scope>
    <source>
        <strain evidence="1">Tun183</strain>
        <plasmid evidence="1">pTi_Tun183</plasmid>
    </source>
</reference>
<protein>
    <submittedName>
        <fullName evidence="1">Uncharacterized protein</fullName>
    </submittedName>
</protein>
<name>A0A2Z2Q1D6_AGRTU</name>
<dbReference type="EMBL" id="KY000071">
    <property type="protein sequence ID" value="ASK48844.1"/>
    <property type="molecule type" value="Genomic_DNA"/>
</dbReference>